<keyword evidence="1" id="KW-0732">Signal</keyword>
<feature type="signal peptide" evidence="1">
    <location>
        <begin position="1"/>
        <end position="19"/>
    </location>
</feature>
<dbReference type="RefSeq" id="WP_133534763.1">
    <property type="nucleotide sequence ID" value="NZ_SNYH01000001.1"/>
</dbReference>
<protein>
    <submittedName>
        <fullName evidence="2">Uncharacterized protein</fullName>
    </submittedName>
</protein>
<dbReference type="AlphaFoldDB" id="A0A4R6TL20"/>
<comment type="caution">
    <text evidence="2">The sequence shown here is derived from an EMBL/GenBank/DDBJ whole genome shotgun (WGS) entry which is preliminary data.</text>
</comment>
<dbReference type="EMBL" id="SNYH01000001">
    <property type="protein sequence ID" value="TDQ30248.1"/>
    <property type="molecule type" value="Genomic_DNA"/>
</dbReference>
<evidence type="ECO:0000313" key="2">
    <source>
        <dbReference type="EMBL" id="TDQ30248.1"/>
    </source>
</evidence>
<dbReference type="Proteomes" id="UP000295390">
    <property type="component" value="Unassembled WGS sequence"/>
</dbReference>
<sequence length="173" mass="19776">MKNFFLFCSLFLLIFISVAQEKNTSFPNDFLGVYKGTLVISTSKGTKEIPMEFHLTKTDSIHRFNYILSYNGQPRNYTLIAKDLEKGIYEVDENNGIILPSKFANKTLHSFFEVQGNFLSSRLAFSENQLDFEILFTATKNKTTTGKGTKEIPFVYGYPISVVQKAILKRELN</sequence>
<keyword evidence="3" id="KW-1185">Reference proteome</keyword>
<accession>A0A4R6TL20</accession>
<organism evidence="2 3">
    <name type="scientific">Tenacibaculum caenipelagi</name>
    <dbReference type="NCBI Taxonomy" id="1325435"/>
    <lineage>
        <taxon>Bacteria</taxon>
        <taxon>Pseudomonadati</taxon>
        <taxon>Bacteroidota</taxon>
        <taxon>Flavobacteriia</taxon>
        <taxon>Flavobacteriales</taxon>
        <taxon>Flavobacteriaceae</taxon>
        <taxon>Tenacibaculum</taxon>
    </lineage>
</organism>
<name>A0A4R6TL20_9FLAO</name>
<feature type="chain" id="PRO_5020438460" evidence="1">
    <location>
        <begin position="20"/>
        <end position="173"/>
    </location>
</feature>
<proteinExistence type="predicted"/>
<reference evidence="2 3" key="1">
    <citation type="submission" date="2019-03" db="EMBL/GenBank/DDBJ databases">
        <title>Genomic Encyclopedia of Type Strains, Phase III (KMG-III): the genomes of soil and plant-associated and newly described type strains.</title>
        <authorList>
            <person name="Whitman W."/>
        </authorList>
    </citation>
    <scope>NUCLEOTIDE SEQUENCE [LARGE SCALE GENOMIC DNA]</scope>
    <source>
        <strain evidence="2 3">CECT 8283</strain>
    </source>
</reference>
<dbReference type="OrthoDB" id="671386at2"/>
<evidence type="ECO:0000313" key="3">
    <source>
        <dbReference type="Proteomes" id="UP000295390"/>
    </source>
</evidence>
<gene>
    <name evidence="2" type="ORF">DFQ07_0588</name>
</gene>
<evidence type="ECO:0000256" key="1">
    <source>
        <dbReference type="SAM" id="SignalP"/>
    </source>
</evidence>